<reference evidence="7 8" key="1">
    <citation type="journal article" date="2014" name="PLoS ONE">
        <title>The first complete genome sequence of the class fimbriimonadia in the phylum armatimonadetes.</title>
        <authorList>
            <person name="Hu Z.Y."/>
            <person name="Wang Y.Z."/>
            <person name="Im W.T."/>
            <person name="Wang S.Y."/>
            <person name="Zhao G.P."/>
            <person name="Zheng H.J."/>
            <person name="Quan Z.X."/>
        </authorList>
    </citation>
    <scope>NUCLEOTIDE SEQUENCE [LARGE SCALE GENOMIC DNA]</scope>
    <source>
        <strain evidence="7">Gsoil 348</strain>
    </source>
</reference>
<name>A0A068NKM7_FIMGI</name>
<dbReference type="CDD" id="cd06347">
    <property type="entry name" value="PBP1_ABC_LivK_ligand_binding-like"/>
    <property type="match status" value="1"/>
</dbReference>
<dbReference type="GO" id="GO:0006865">
    <property type="term" value="P:amino acid transport"/>
    <property type="evidence" value="ECO:0007669"/>
    <property type="project" value="UniProtKB-KW"/>
</dbReference>
<dbReference type="RefSeq" id="WP_025227241.1">
    <property type="nucleotide sequence ID" value="NZ_CP007139.1"/>
</dbReference>
<dbReference type="SUPFAM" id="SSF53822">
    <property type="entry name" value="Periplasmic binding protein-like I"/>
    <property type="match status" value="1"/>
</dbReference>
<dbReference type="Proteomes" id="UP000027982">
    <property type="component" value="Chromosome"/>
</dbReference>
<dbReference type="PANTHER" id="PTHR47151:SF2">
    <property type="entry name" value="AMINO ACID BINDING PROTEIN"/>
    <property type="match status" value="1"/>
</dbReference>
<dbReference type="OrthoDB" id="9783240at2"/>
<comment type="similarity">
    <text evidence="1">Belongs to the leucine-binding protein family.</text>
</comment>
<sequence length="344" mass="36725">MLALLAVAVPIRIAAAFNLSGSMASVDAPGWRGMRLAAEEINRGGGVHGRRIELVLVDGKSNPQGLGRQVDRLLAKGGIDAVAGLYDSDFALPVGRAAQRHRVPFVTSGATLPGLTKKIGDYAFMACYQDDQQAAAMADFARKVLGARDVGVSTDNRYDYPRAISSGFQREFRAMGGTTSRWGGYAPEAAYFAQMPAMAGPLVKQARKGGFAGPILSGDGFDTPDLARIAGADARGVYFTTHVAYDHPEPRIRSFVNDYEKRWGHRPLSASAALAYDSLRLVADAEARRGRGSLHAALAATRGFVGVTGTISYSQGSREPHKPITIVQLVDGRPVYESEIMPGK</sequence>
<dbReference type="KEGG" id="fgi:OP10G_0745"/>
<keyword evidence="3 5" id="KW-0732">Signal</keyword>
<evidence type="ECO:0000256" key="2">
    <source>
        <dbReference type="ARBA" id="ARBA00022448"/>
    </source>
</evidence>
<dbReference type="eggNOG" id="COG0683">
    <property type="taxonomic scope" value="Bacteria"/>
</dbReference>
<dbReference type="Gene3D" id="3.40.50.2300">
    <property type="match status" value="4"/>
</dbReference>
<evidence type="ECO:0000259" key="6">
    <source>
        <dbReference type="Pfam" id="PF13458"/>
    </source>
</evidence>
<keyword evidence="2" id="KW-0813">Transport</keyword>
<keyword evidence="8" id="KW-1185">Reference proteome</keyword>
<dbReference type="HOGENOM" id="CLU_027128_6_1_0"/>
<evidence type="ECO:0000256" key="3">
    <source>
        <dbReference type="ARBA" id="ARBA00022729"/>
    </source>
</evidence>
<dbReference type="EMBL" id="CP007139">
    <property type="protein sequence ID" value="AIE84113.1"/>
    <property type="molecule type" value="Genomic_DNA"/>
</dbReference>
<evidence type="ECO:0000256" key="1">
    <source>
        <dbReference type="ARBA" id="ARBA00010062"/>
    </source>
</evidence>
<evidence type="ECO:0000256" key="4">
    <source>
        <dbReference type="ARBA" id="ARBA00022970"/>
    </source>
</evidence>
<dbReference type="PRINTS" id="PR00337">
    <property type="entry name" value="LEUILEVALBP"/>
</dbReference>
<dbReference type="Pfam" id="PF13458">
    <property type="entry name" value="Peripla_BP_6"/>
    <property type="match status" value="2"/>
</dbReference>
<dbReference type="InterPro" id="IPR000709">
    <property type="entry name" value="Leu_Ile_Val-bd"/>
</dbReference>
<evidence type="ECO:0000256" key="5">
    <source>
        <dbReference type="SAM" id="SignalP"/>
    </source>
</evidence>
<dbReference type="InterPro" id="IPR028081">
    <property type="entry name" value="Leu-bd"/>
</dbReference>
<dbReference type="PANTHER" id="PTHR47151">
    <property type="entry name" value="LEU/ILE/VAL-BINDING ABC TRANSPORTER SUBUNIT"/>
    <property type="match status" value="1"/>
</dbReference>
<keyword evidence="7" id="KW-0675">Receptor</keyword>
<keyword evidence="4" id="KW-0029">Amino-acid transport</keyword>
<feature type="signal peptide" evidence="5">
    <location>
        <begin position="1"/>
        <end position="16"/>
    </location>
</feature>
<organism evidence="7 8">
    <name type="scientific">Fimbriimonas ginsengisoli Gsoil 348</name>
    <dbReference type="NCBI Taxonomy" id="661478"/>
    <lineage>
        <taxon>Bacteria</taxon>
        <taxon>Bacillati</taxon>
        <taxon>Armatimonadota</taxon>
        <taxon>Fimbriimonadia</taxon>
        <taxon>Fimbriimonadales</taxon>
        <taxon>Fimbriimonadaceae</taxon>
        <taxon>Fimbriimonas</taxon>
    </lineage>
</organism>
<accession>A0A068NKM7</accession>
<gene>
    <name evidence="7" type="ORF">OP10G_0745</name>
</gene>
<dbReference type="STRING" id="661478.OP10G_0745"/>
<evidence type="ECO:0000313" key="8">
    <source>
        <dbReference type="Proteomes" id="UP000027982"/>
    </source>
</evidence>
<dbReference type="AlphaFoldDB" id="A0A068NKM7"/>
<feature type="domain" description="Leucine-binding protein" evidence="6">
    <location>
        <begin position="10"/>
        <end position="179"/>
    </location>
</feature>
<protein>
    <submittedName>
        <fullName evidence="7">Extracellular ligand-binding receptor</fullName>
    </submittedName>
</protein>
<feature type="domain" description="Leucine-binding protein" evidence="6">
    <location>
        <begin position="187"/>
        <end position="332"/>
    </location>
</feature>
<evidence type="ECO:0000313" key="7">
    <source>
        <dbReference type="EMBL" id="AIE84113.1"/>
    </source>
</evidence>
<proteinExistence type="inferred from homology"/>
<feature type="chain" id="PRO_5001651805" evidence="5">
    <location>
        <begin position="17"/>
        <end position="344"/>
    </location>
</feature>
<dbReference type="InterPro" id="IPR028082">
    <property type="entry name" value="Peripla_BP_I"/>
</dbReference>